<dbReference type="AlphaFoldDB" id="C1C5X1"/>
<dbReference type="HOGENOM" id="CLU_3277404_0_0_9"/>
<sequence>MEFMRKDFTTFYLVVSCLQTKGQQETIIENRVGIYSKKNKK</sequence>
<dbReference type="KEGG" id="snm:SP70585_0664"/>
<evidence type="ECO:0000313" key="2">
    <source>
        <dbReference type="Proteomes" id="UP000002211"/>
    </source>
</evidence>
<name>C1C5X1_STRP7</name>
<dbReference type="EMBL" id="CP000918">
    <property type="protein sequence ID" value="ACO16901.1"/>
    <property type="molecule type" value="Genomic_DNA"/>
</dbReference>
<reference evidence="2" key="1">
    <citation type="journal article" date="2010" name="Genome Biol.">
        <title>Structure and dynamics of the pan-genome of Streptococcus pneumoniae and closely related species.</title>
        <authorList>
            <person name="Donati C."/>
            <person name="Hiller N.L."/>
            <person name="Tettelin H."/>
            <person name="Muzzi A."/>
            <person name="Croucher N.J."/>
            <person name="Angiuoli S.V."/>
            <person name="Oggioni M."/>
            <person name="Dunning Hotopp J.C."/>
            <person name="Hu F.Z."/>
            <person name="Riley D.R."/>
            <person name="Covacci A."/>
            <person name="Mitchell T.J."/>
            <person name="Bentley S.D."/>
            <person name="Kilian M."/>
            <person name="Ehrlich G.D."/>
            <person name="Rappuoli R."/>
            <person name="Moxon E.R."/>
            <person name="Masignani V."/>
        </authorList>
    </citation>
    <scope>NUCLEOTIDE SEQUENCE [LARGE SCALE GENOMIC DNA]</scope>
    <source>
        <strain evidence="2">70585</strain>
    </source>
</reference>
<dbReference type="Proteomes" id="UP000002211">
    <property type="component" value="Chromosome"/>
</dbReference>
<proteinExistence type="predicted"/>
<evidence type="ECO:0000313" key="1">
    <source>
        <dbReference type="EMBL" id="ACO16901.1"/>
    </source>
</evidence>
<protein>
    <submittedName>
        <fullName evidence="1">Uncharacterized protein</fullName>
    </submittedName>
</protein>
<gene>
    <name evidence="1" type="ordered locus">SP70585_0664</name>
</gene>
<accession>C1C5X1</accession>
<organism evidence="1 2">
    <name type="scientific">Streptococcus pneumoniae (strain 70585)</name>
    <dbReference type="NCBI Taxonomy" id="488221"/>
    <lineage>
        <taxon>Bacteria</taxon>
        <taxon>Bacillati</taxon>
        <taxon>Bacillota</taxon>
        <taxon>Bacilli</taxon>
        <taxon>Lactobacillales</taxon>
        <taxon>Streptococcaceae</taxon>
        <taxon>Streptococcus</taxon>
    </lineage>
</organism>